<evidence type="ECO:0000313" key="3">
    <source>
        <dbReference type="Proteomes" id="UP000035904"/>
    </source>
</evidence>
<keyword evidence="1" id="KW-1133">Transmembrane helix</keyword>
<organism evidence="2 3">
    <name type="scientific">Bacillus anthracis</name>
    <name type="common">anthrax bacterium</name>
    <dbReference type="NCBI Taxonomy" id="1392"/>
    <lineage>
        <taxon>Bacteria</taxon>
        <taxon>Bacillati</taxon>
        <taxon>Bacillota</taxon>
        <taxon>Bacilli</taxon>
        <taxon>Bacillales</taxon>
        <taxon>Bacillaceae</taxon>
        <taxon>Bacillus</taxon>
        <taxon>Bacillus cereus group</taxon>
    </lineage>
</organism>
<evidence type="ECO:0000313" key="2">
    <source>
        <dbReference type="EMBL" id="KLV19696.1"/>
    </source>
</evidence>
<dbReference type="EMBL" id="LDPG01000003">
    <property type="protein sequence ID" value="KLV19696.1"/>
    <property type="molecule type" value="Genomic_DNA"/>
</dbReference>
<reference evidence="2 3" key="1">
    <citation type="submission" date="2015-05" db="EMBL/GenBank/DDBJ databases">
        <title>Whole genome sequence and identification of bacterial endophytes from Costus igneus.</title>
        <authorList>
            <person name="Lee Y.P."/>
            <person name="Gan H.M."/>
            <person name="Eng W."/>
            <person name="Wheatley M.S."/>
            <person name="Caraballo A."/>
            <person name="Polter S."/>
            <person name="Savka M.A."/>
            <person name="Hudson A.O."/>
        </authorList>
    </citation>
    <scope>NUCLEOTIDE SEQUENCE [LARGE SCALE GENOMIC DNA]</scope>
    <source>
        <strain evidence="2 3">RIT375</strain>
    </source>
</reference>
<keyword evidence="1" id="KW-0812">Transmembrane</keyword>
<keyword evidence="1" id="KW-0472">Membrane</keyword>
<dbReference type="RefSeq" id="WP_046392640.1">
    <property type="nucleotide sequence ID" value="NZ_LDPG01000003.1"/>
</dbReference>
<gene>
    <name evidence="2" type="ORF">ABW01_07010</name>
</gene>
<feature type="transmembrane region" description="Helical" evidence="1">
    <location>
        <begin position="57"/>
        <end position="75"/>
    </location>
</feature>
<sequence length="81" mass="9407">MNKERDVLKTEKSFFERTIVSIYKALEFIMKYTMILIITMSIFVIIAAVYFKIYEGIGAGVFLLISSLFAYLVFFKKSKNA</sequence>
<feature type="transmembrane region" description="Helical" evidence="1">
    <location>
        <begin position="32"/>
        <end position="51"/>
    </location>
</feature>
<dbReference type="PATRIC" id="fig|1392.242.peg.3878"/>
<name>A0A0J1I165_BACAN</name>
<comment type="caution">
    <text evidence="2">The sequence shown here is derived from an EMBL/GenBank/DDBJ whole genome shotgun (WGS) entry which is preliminary data.</text>
</comment>
<proteinExistence type="predicted"/>
<accession>A0A0J1I165</accession>
<protein>
    <submittedName>
        <fullName evidence="2">Uncharacterized protein</fullName>
    </submittedName>
</protein>
<evidence type="ECO:0000256" key="1">
    <source>
        <dbReference type="SAM" id="Phobius"/>
    </source>
</evidence>
<dbReference type="AlphaFoldDB" id="A0A0J1I165"/>
<dbReference type="Proteomes" id="UP000035904">
    <property type="component" value="Unassembled WGS sequence"/>
</dbReference>